<evidence type="ECO:0000313" key="1">
    <source>
        <dbReference type="EMBL" id="KAK8955890.1"/>
    </source>
</evidence>
<evidence type="ECO:0000313" key="2">
    <source>
        <dbReference type="Proteomes" id="UP001412067"/>
    </source>
</evidence>
<protein>
    <submittedName>
        <fullName evidence="1">Uncharacterized protein</fullName>
    </submittedName>
</protein>
<sequence>MSLKAFSNTKDTVWNLQDEHTNERTAMAFLRVDEQRYNLWKKNGCQKVQAGN</sequence>
<gene>
    <name evidence="1" type="ORF">KSP40_PGU016339</name>
</gene>
<organism evidence="1 2">
    <name type="scientific">Platanthera guangdongensis</name>
    <dbReference type="NCBI Taxonomy" id="2320717"/>
    <lineage>
        <taxon>Eukaryota</taxon>
        <taxon>Viridiplantae</taxon>
        <taxon>Streptophyta</taxon>
        <taxon>Embryophyta</taxon>
        <taxon>Tracheophyta</taxon>
        <taxon>Spermatophyta</taxon>
        <taxon>Magnoliopsida</taxon>
        <taxon>Liliopsida</taxon>
        <taxon>Asparagales</taxon>
        <taxon>Orchidaceae</taxon>
        <taxon>Orchidoideae</taxon>
        <taxon>Orchideae</taxon>
        <taxon>Orchidinae</taxon>
        <taxon>Platanthera</taxon>
    </lineage>
</organism>
<dbReference type="InterPro" id="IPR042516">
    <property type="entry name" value="Prp8_U5-snRNA-bd_sf"/>
</dbReference>
<reference evidence="1 2" key="1">
    <citation type="journal article" date="2022" name="Nat. Plants">
        <title>Genomes of leafy and leafless Platanthera orchids illuminate the evolution of mycoheterotrophy.</title>
        <authorList>
            <person name="Li M.H."/>
            <person name="Liu K.W."/>
            <person name="Li Z."/>
            <person name="Lu H.C."/>
            <person name="Ye Q.L."/>
            <person name="Zhang D."/>
            <person name="Wang J.Y."/>
            <person name="Li Y.F."/>
            <person name="Zhong Z.M."/>
            <person name="Liu X."/>
            <person name="Yu X."/>
            <person name="Liu D.K."/>
            <person name="Tu X.D."/>
            <person name="Liu B."/>
            <person name="Hao Y."/>
            <person name="Liao X.Y."/>
            <person name="Jiang Y.T."/>
            <person name="Sun W.H."/>
            <person name="Chen J."/>
            <person name="Chen Y.Q."/>
            <person name="Ai Y."/>
            <person name="Zhai J.W."/>
            <person name="Wu S.S."/>
            <person name="Zhou Z."/>
            <person name="Hsiao Y.Y."/>
            <person name="Wu W.L."/>
            <person name="Chen Y.Y."/>
            <person name="Lin Y.F."/>
            <person name="Hsu J.L."/>
            <person name="Li C.Y."/>
            <person name="Wang Z.W."/>
            <person name="Zhao X."/>
            <person name="Zhong W.Y."/>
            <person name="Ma X.K."/>
            <person name="Ma L."/>
            <person name="Huang J."/>
            <person name="Chen G.Z."/>
            <person name="Huang M.Z."/>
            <person name="Huang L."/>
            <person name="Peng D.H."/>
            <person name="Luo Y.B."/>
            <person name="Zou S.Q."/>
            <person name="Chen S.P."/>
            <person name="Lan S."/>
            <person name="Tsai W.C."/>
            <person name="Van de Peer Y."/>
            <person name="Liu Z.J."/>
        </authorList>
    </citation>
    <scope>NUCLEOTIDE SEQUENCE [LARGE SCALE GENOMIC DNA]</scope>
    <source>
        <strain evidence="1">Lor288</strain>
    </source>
</reference>
<dbReference type="Proteomes" id="UP001412067">
    <property type="component" value="Unassembled WGS sequence"/>
</dbReference>
<comment type="caution">
    <text evidence="1">The sequence shown here is derived from an EMBL/GenBank/DDBJ whole genome shotgun (WGS) entry which is preliminary data.</text>
</comment>
<keyword evidence="2" id="KW-1185">Reference proteome</keyword>
<proteinExistence type="predicted"/>
<dbReference type="EMBL" id="JBBWWR010000013">
    <property type="protein sequence ID" value="KAK8955890.1"/>
    <property type="molecule type" value="Genomic_DNA"/>
</dbReference>
<dbReference type="Gene3D" id="3.30.43.40">
    <property type="entry name" value="Pre-mRNA-processing-splicing factor 8, U5-snRNA-binding domain"/>
    <property type="match status" value="1"/>
</dbReference>
<accession>A0ABR2M1A7</accession>
<name>A0ABR2M1A7_9ASPA</name>